<proteinExistence type="predicted"/>
<dbReference type="Pfam" id="PF13489">
    <property type="entry name" value="Methyltransf_23"/>
    <property type="match status" value="1"/>
</dbReference>
<name>A0ABV9KMA7_9RHOB</name>
<dbReference type="CDD" id="cd02440">
    <property type="entry name" value="AdoMet_MTases"/>
    <property type="match status" value="1"/>
</dbReference>
<dbReference type="PANTHER" id="PTHR43861:SF1">
    <property type="entry name" value="TRANS-ACONITATE 2-METHYLTRANSFERASE"/>
    <property type="match status" value="1"/>
</dbReference>
<dbReference type="Gene3D" id="3.40.50.150">
    <property type="entry name" value="Vaccinia Virus protein VP39"/>
    <property type="match status" value="1"/>
</dbReference>
<dbReference type="RefSeq" id="WP_380721414.1">
    <property type="nucleotide sequence ID" value="NZ_JBHSGI010000033.1"/>
</dbReference>
<dbReference type="EMBL" id="JBHSGI010000033">
    <property type="protein sequence ID" value="MFC4671208.1"/>
    <property type="molecule type" value="Genomic_DNA"/>
</dbReference>
<dbReference type="PANTHER" id="PTHR43861">
    <property type="entry name" value="TRANS-ACONITATE 2-METHYLTRANSFERASE-RELATED"/>
    <property type="match status" value="1"/>
</dbReference>
<evidence type="ECO:0000313" key="1">
    <source>
        <dbReference type="EMBL" id="MFC4671208.1"/>
    </source>
</evidence>
<dbReference type="SUPFAM" id="SSF53335">
    <property type="entry name" value="S-adenosyl-L-methionine-dependent methyltransferases"/>
    <property type="match status" value="1"/>
</dbReference>
<evidence type="ECO:0000313" key="2">
    <source>
        <dbReference type="Proteomes" id="UP001595973"/>
    </source>
</evidence>
<gene>
    <name evidence="1" type="ORF">ACFO5X_21840</name>
</gene>
<dbReference type="Proteomes" id="UP001595973">
    <property type="component" value="Unassembled WGS sequence"/>
</dbReference>
<keyword evidence="2" id="KW-1185">Reference proteome</keyword>
<dbReference type="GO" id="GO:0008168">
    <property type="term" value="F:methyltransferase activity"/>
    <property type="evidence" value="ECO:0007669"/>
    <property type="project" value="UniProtKB-KW"/>
</dbReference>
<protein>
    <submittedName>
        <fullName evidence="1">Class I SAM-dependent DNA methyltransferase</fullName>
    </submittedName>
</protein>
<organism evidence="1 2">
    <name type="scientific">Seohaeicola nanhaiensis</name>
    <dbReference type="NCBI Taxonomy" id="1387282"/>
    <lineage>
        <taxon>Bacteria</taxon>
        <taxon>Pseudomonadati</taxon>
        <taxon>Pseudomonadota</taxon>
        <taxon>Alphaproteobacteria</taxon>
        <taxon>Rhodobacterales</taxon>
        <taxon>Roseobacteraceae</taxon>
        <taxon>Seohaeicola</taxon>
    </lineage>
</organism>
<reference evidence="2" key="1">
    <citation type="journal article" date="2019" name="Int. J. Syst. Evol. Microbiol.">
        <title>The Global Catalogue of Microorganisms (GCM) 10K type strain sequencing project: providing services to taxonomists for standard genome sequencing and annotation.</title>
        <authorList>
            <consortium name="The Broad Institute Genomics Platform"/>
            <consortium name="The Broad Institute Genome Sequencing Center for Infectious Disease"/>
            <person name="Wu L."/>
            <person name="Ma J."/>
        </authorList>
    </citation>
    <scope>NUCLEOTIDE SEQUENCE [LARGE SCALE GENOMIC DNA]</scope>
    <source>
        <strain evidence="2">CGMCC 4.7283</strain>
    </source>
</reference>
<dbReference type="InterPro" id="IPR029063">
    <property type="entry name" value="SAM-dependent_MTases_sf"/>
</dbReference>
<keyword evidence="1" id="KW-0489">Methyltransferase</keyword>
<keyword evidence="1" id="KW-0808">Transferase</keyword>
<accession>A0ABV9KMA7</accession>
<sequence>MTDAQTLAVYEQAAEDYARGFARTKDTDQRADRERFLALVPDGGRILDYGCGPGHWAADFAAAGYQAEASDATPAMARLALDRYGLHVRIEPFEALDAENVYDGIWANFSLLHSPRADLPGHLARIRKALKPKGALMLGMKLGTGEARDRLGRFYTYYTEDELRARLNEAGFTVLSARRGNGAGLAGAEETFVTLTAHA</sequence>
<dbReference type="GO" id="GO:0032259">
    <property type="term" value="P:methylation"/>
    <property type="evidence" value="ECO:0007669"/>
    <property type="project" value="UniProtKB-KW"/>
</dbReference>
<comment type="caution">
    <text evidence="1">The sequence shown here is derived from an EMBL/GenBank/DDBJ whole genome shotgun (WGS) entry which is preliminary data.</text>
</comment>